<keyword evidence="6" id="KW-1185">Reference proteome</keyword>
<dbReference type="Pfam" id="PF00990">
    <property type="entry name" value="GGDEF"/>
    <property type="match status" value="1"/>
</dbReference>
<evidence type="ECO:0000256" key="1">
    <source>
        <dbReference type="SAM" id="MobiDB-lite"/>
    </source>
</evidence>
<proteinExistence type="predicted"/>
<dbReference type="SMART" id="SM00267">
    <property type="entry name" value="GGDEF"/>
    <property type="match status" value="1"/>
</dbReference>
<dbReference type="PROSITE" id="PS50112">
    <property type="entry name" value="PAS"/>
    <property type="match status" value="1"/>
</dbReference>
<dbReference type="SUPFAM" id="SSF55073">
    <property type="entry name" value="Nucleotide cyclase"/>
    <property type="match status" value="1"/>
</dbReference>
<dbReference type="EMBL" id="CP079105">
    <property type="protein sequence ID" value="QXQ14095.1"/>
    <property type="molecule type" value="Genomic_DNA"/>
</dbReference>
<dbReference type="Gene3D" id="3.30.450.20">
    <property type="entry name" value="PAS domain"/>
    <property type="match status" value="1"/>
</dbReference>
<dbReference type="Proteomes" id="UP000887023">
    <property type="component" value="Chromosome"/>
</dbReference>
<dbReference type="SMART" id="SM00091">
    <property type="entry name" value="PAS"/>
    <property type="match status" value="1"/>
</dbReference>
<reference evidence="5" key="1">
    <citation type="submission" date="2021-07" db="EMBL/GenBank/DDBJ databases">
        <title>Candidatus Kaistella beijingensis sp. nov. isolated from a municipal wastewater treatment plant is involved in sludge foaming.</title>
        <authorList>
            <person name="Song Y."/>
            <person name="Liu S.-J."/>
        </authorList>
    </citation>
    <scope>NUCLEOTIDE SEQUENCE</scope>
    <source>
        <strain evidence="5">DSM 43998</strain>
    </source>
</reference>
<dbReference type="InterPro" id="IPR000014">
    <property type="entry name" value="PAS"/>
</dbReference>
<gene>
    <name evidence="5" type="ORF">KV203_01135</name>
</gene>
<dbReference type="RefSeq" id="WP_066467036.1">
    <property type="nucleotide sequence ID" value="NZ_CBCRUZ010000010.1"/>
</dbReference>
<dbReference type="PROSITE" id="PS50887">
    <property type="entry name" value="GGDEF"/>
    <property type="match status" value="1"/>
</dbReference>
<organism evidence="5 6">
    <name type="scientific">Skermania pinensis</name>
    <dbReference type="NCBI Taxonomy" id="39122"/>
    <lineage>
        <taxon>Bacteria</taxon>
        <taxon>Bacillati</taxon>
        <taxon>Actinomycetota</taxon>
        <taxon>Actinomycetes</taxon>
        <taxon>Mycobacteriales</taxon>
        <taxon>Gordoniaceae</taxon>
        <taxon>Skermania</taxon>
    </lineage>
</organism>
<dbReference type="PANTHER" id="PTHR44757">
    <property type="entry name" value="DIGUANYLATE CYCLASE DGCP"/>
    <property type="match status" value="1"/>
</dbReference>
<dbReference type="Gene3D" id="3.30.70.270">
    <property type="match status" value="1"/>
</dbReference>
<evidence type="ECO:0000313" key="6">
    <source>
        <dbReference type="Proteomes" id="UP000887023"/>
    </source>
</evidence>
<name>A0ABX8S8C6_9ACTN</name>
<dbReference type="InterPro" id="IPR000160">
    <property type="entry name" value="GGDEF_dom"/>
</dbReference>
<feature type="compositionally biased region" description="Polar residues" evidence="1">
    <location>
        <begin position="439"/>
        <end position="448"/>
    </location>
</feature>
<dbReference type="InterPro" id="IPR052155">
    <property type="entry name" value="Biofilm_reg_signaling"/>
</dbReference>
<dbReference type="NCBIfam" id="TIGR00254">
    <property type="entry name" value="GGDEF"/>
    <property type="match status" value="1"/>
</dbReference>
<evidence type="ECO:0000259" key="4">
    <source>
        <dbReference type="PROSITE" id="PS50887"/>
    </source>
</evidence>
<dbReference type="Pfam" id="PF08448">
    <property type="entry name" value="PAS_4"/>
    <property type="match status" value="1"/>
</dbReference>
<feature type="domain" description="GGDEF" evidence="4">
    <location>
        <begin position="296"/>
        <end position="430"/>
    </location>
</feature>
<dbReference type="CDD" id="cd00130">
    <property type="entry name" value="PAS"/>
    <property type="match status" value="1"/>
</dbReference>
<evidence type="ECO:0000259" key="2">
    <source>
        <dbReference type="PROSITE" id="PS50112"/>
    </source>
</evidence>
<dbReference type="CDD" id="cd01949">
    <property type="entry name" value="GGDEF"/>
    <property type="match status" value="1"/>
</dbReference>
<dbReference type="PROSITE" id="PS50113">
    <property type="entry name" value="PAC"/>
    <property type="match status" value="1"/>
</dbReference>
<protein>
    <submittedName>
        <fullName evidence="5">Sensor domain-containing diguanylate cyclase</fullName>
    </submittedName>
</protein>
<feature type="domain" description="PAS" evidence="2">
    <location>
        <begin position="144"/>
        <end position="201"/>
    </location>
</feature>
<dbReference type="PANTHER" id="PTHR44757:SF2">
    <property type="entry name" value="BIOFILM ARCHITECTURE MAINTENANCE PROTEIN MBAA"/>
    <property type="match status" value="1"/>
</dbReference>
<accession>A0ABX8S8C6</accession>
<dbReference type="InterPro" id="IPR035965">
    <property type="entry name" value="PAS-like_dom_sf"/>
</dbReference>
<dbReference type="InterPro" id="IPR043128">
    <property type="entry name" value="Rev_trsase/Diguanyl_cyclase"/>
</dbReference>
<feature type="domain" description="PAC" evidence="3">
    <location>
        <begin position="213"/>
        <end position="265"/>
    </location>
</feature>
<feature type="region of interest" description="Disordered" evidence="1">
    <location>
        <begin position="425"/>
        <end position="453"/>
    </location>
</feature>
<dbReference type="InterPro" id="IPR000700">
    <property type="entry name" value="PAS-assoc_C"/>
</dbReference>
<dbReference type="NCBIfam" id="TIGR00229">
    <property type="entry name" value="sensory_box"/>
    <property type="match status" value="1"/>
</dbReference>
<sequence>MSFDDVTAERLARRWWVELKDVAYTPFPSAEIRAMLQHLLRELGEVLVADTFDAPRACAVGLELVSMNLLDPSVLQRSAPILTELPGLLERNDPAMWERLALTVAAVGSGFGSAAAARIRYGMEAMHRTMVQIRQAAHEARRVADARFRVLFESAPIAIAVVDHAGQMVETNPALAAMLGCPDGADLRGTPAGDYLHPDDRHLLVPAADGSVIRSEVRFRRGDGSYGWMSALTTLLPGTDPSGGRVLAVGEDITEQRRMRERLYTQSRHDALTGLANRLLLTETMNQAIADALPGSMLGVCLLDLDEFKAINDHYGHRFGDEVLRVTAGRLRDTASARGYLVARLGGDEFVVVLPDPCTADDVHACAGDLAAAVRPPIDIDGHRVAVSTSIGAIVTELVGVDPDAIIARADTYLYRAKAQAREKPVLHTDSTPYRRRSLPTTPTTITGPVSARPALQHRAELPRDL</sequence>
<evidence type="ECO:0000259" key="3">
    <source>
        <dbReference type="PROSITE" id="PS50113"/>
    </source>
</evidence>
<dbReference type="InterPro" id="IPR029787">
    <property type="entry name" value="Nucleotide_cyclase"/>
</dbReference>
<evidence type="ECO:0000313" key="5">
    <source>
        <dbReference type="EMBL" id="QXQ14095.1"/>
    </source>
</evidence>
<dbReference type="SUPFAM" id="SSF55785">
    <property type="entry name" value="PYP-like sensor domain (PAS domain)"/>
    <property type="match status" value="1"/>
</dbReference>
<dbReference type="InterPro" id="IPR013656">
    <property type="entry name" value="PAS_4"/>
</dbReference>